<dbReference type="PROSITE" id="PS50949">
    <property type="entry name" value="HTH_GNTR"/>
    <property type="match status" value="1"/>
</dbReference>
<evidence type="ECO:0000256" key="1">
    <source>
        <dbReference type="ARBA" id="ARBA00023015"/>
    </source>
</evidence>
<comment type="caution">
    <text evidence="5">The sequence shown here is derived from an EMBL/GenBank/DDBJ whole genome shotgun (WGS) entry which is preliminary data.</text>
</comment>
<name>A0A5C4TG31_9BACL</name>
<keyword evidence="6" id="KW-1185">Reference proteome</keyword>
<dbReference type="CDD" id="cd07377">
    <property type="entry name" value="WHTH_GntR"/>
    <property type="match status" value="1"/>
</dbReference>
<dbReference type="SUPFAM" id="SSF48008">
    <property type="entry name" value="GntR ligand-binding domain-like"/>
    <property type="match status" value="1"/>
</dbReference>
<dbReference type="SUPFAM" id="SSF46785">
    <property type="entry name" value="Winged helix' DNA-binding domain"/>
    <property type="match status" value="1"/>
</dbReference>
<dbReference type="RefSeq" id="WP_139600425.1">
    <property type="nucleotide sequence ID" value="NZ_VDCQ01000002.1"/>
</dbReference>
<reference evidence="5 6" key="1">
    <citation type="submission" date="2019-05" db="EMBL/GenBank/DDBJ databases">
        <title>We sequenced the genome of Paenibacillus hemerocallicola KCTC 33185 for further insight into its adaptation and study the phylogeny of Paenibacillus.</title>
        <authorList>
            <person name="Narsing Rao M.P."/>
        </authorList>
    </citation>
    <scope>NUCLEOTIDE SEQUENCE [LARGE SCALE GENOMIC DNA]</scope>
    <source>
        <strain evidence="5 6">KCTC 33185</strain>
    </source>
</reference>
<dbReference type="Gene3D" id="1.20.120.530">
    <property type="entry name" value="GntR ligand-binding domain-like"/>
    <property type="match status" value="1"/>
</dbReference>
<keyword evidence="1" id="KW-0805">Transcription regulation</keyword>
<feature type="domain" description="HTH gntR-type" evidence="4">
    <location>
        <begin position="7"/>
        <end position="75"/>
    </location>
</feature>
<dbReference type="InterPro" id="IPR008920">
    <property type="entry name" value="TF_FadR/GntR_C"/>
</dbReference>
<dbReference type="Pfam" id="PF07729">
    <property type="entry name" value="FCD"/>
    <property type="match status" value="1"/>
</dbReference>
<dbReference type="InterPro" id="IPR036388">
    <property type="entry name" value="WH-like_DNA-bd_sf"/>
</dbReference>
<dbReference type="Pfam" id="PF00392">
    <property type="entry name" value="GntR"/>
    <property type="match status" value="1"/>
</dbReference>
<dbReference type="GO" id="GO:0003700">
    <property type="term" value="F:DNA-binding transcription factor activity"/>
    <property type="evidence" value="ECO:0007669"/>
    <property type="project" value="InterPro"/>
</dbReference>
<dbReference type="SMART" id="SM00895">
    <property type="entry name" value="FCD"/>
    <property type="match status" value="1"/>
</dbReference>
<dbReference type="AlphaFoldDB" id="A0A5C4TG31"/>
<dbReference type="GO" id="GO:0003677">
    <property type="term" value="F:DNA binding"/>
    <property type="evidence" value="ECO:0007669"/>
    <property type="project" value="UniProtKB-KW"/>
</dbReference>
<dbReference type="PANTHER" id="PTHR43537">
    <property type="entry name" value="TRANSCRIPTIONAL REGULATOR, GNTR FAMILY"/>
    <property type="match status" value="1"/>
</dbReference>
<dbReference type="Gene3D" id="1.10.10.10">
    <property type="entry name" value="Winged helix-like DNA-binding domain superfamily/Winged helix DNA-binding domain"/>
    <property type="match status" value="1"/>
</dbReference>
<evidence type="ECO:0000256" key="3">
    <source>
        <dbReference type="ARBA" id="ARBA00023163"/>
    </source>
</evidence>
<keyword evidence="3" id="KW-0804">Transcription</keyword>
<dbReference type="Proteomes" id="UP000307943">
    <property type="component" value="Unassembled WGS sequence"/>
</dbReference>
<evidence type="ECO:0000256" key="2">
    <source>
        <dbReference type="ARBA" id="ARBA00023125"/>
    </source>
</evidence>
<dbReference type="InterPro" id="IPR036390">
    <property type="entry name" value="WH_DNA-bd_sf"/>
</dbReference>
<dbReference type="SMART" id="SM00345">
    <property type="entry name" value="HTH_GNTR"/>
    <property type="match status" value="1"/>
</dbReference>
<accession>A0A5C4TG31</accession>
<proteinExistence type="predicted"/>
<dbReference type="OrthoDB" id="214086at2"/>
<evidence type="ECO:0000313" key="5">
    <source>
        <dbReference type="EMBL" id="TNJ67918.1"/>
    </source>
</evidence>
<dbReference type="PANTHER" id="PTHR43537:SF54">
    <property type="entry name" value="TRANSCRIPTIONAL REGULATOR, GNTR FAMILY"/>
    <property type="match status" value="1"/>
</dbReference>
<dbReference type="EMBL" id="VDCQ01000002">
    <property type="protein sequence ID" value="TNJ67918.1"/>
    <property type="molecule type" value="Genomic_DNA"/>
</dbReference>
<dbReference type="PRINTS" id="PR00035">
    <property type="entry name" value="HTHGNTR"/>
</dbReference>
<sequence>METLIRKSLKDVAIEKIKQYIVEHNLKSGDPFPNEKEIIELLGVSRTVVREALKSLETVGILKLKPGDGIFVSDASLEQLMDQFYFRWFGNQQKMMELQEIRTILEVVAVELVILRADPKALEELDGWNDKMEQAIRKSLPLVEQDIGFHRTLFKLTSNETFYEFSEVVSKFFTEVRHKRLSSSGGHVTLEDHRRITQSIKEKDIGQAKDHMLKHLAKSRALKESE</sequence>
<dbReference type="InterPro" id="IPR000524">
    <property type="entry name" value="Tscrpt_reg_HTH_GntR"/>
</dbReference>
<dbReference type="InterPro" id="IPR011711">
    <property type="entry name" value="GntR_C"/>
</dbReference>
<evidence type="ECO:0000313" key="6">
    <source>
        <dbReference type="Proteomes" id="UP000307943"/>
    </source>
</evidence>
<evidence type="ECO:0000259" key="4">
    <source>
        <dbReference type="PROSITE" id="PS50949"/>
    </source>
</evidence>
<gene>
    <name evidence="5" type="ORF">FE784_01875</name>
</gene>
<keyword evidence="2" id="KW-0238">DNA-binding</keyword>
<protein>
    <submittedName>
        <fullName evidence="5">FadR family transcriptional regulator</fullName>
    </submittedName>
</protein>
<organism evidence="5 6">
    <name type="scientific">Paenibacillus hemerocallicola</name>
    <dbReference type="NCBI Taxonomy" id="1172614"/>
    <lineage>
        <taxon>Bacteria</taxon>
        <taxon>Bacillati</taxon>
        <taxon>Bacillota</taxon>
        <taxon>Bacilli</taxon>
        <taxon>Bacillales</taxon>
        <taxon>Paenibacillaceae</taxon>
        <taxon>Paenibacillus</taxon>
    </lineage>
</organism>